<feature type="transmembrane region" description="Helical" evidence="8">
    <location>
        <begin position="550"/>
        <end position="574"/>
    </location>
</feature>
<feature type="transmembrane region" description="Helical" evidence="8">
    <location>
        <begin position="12"/>
        <end position="30"/>
    </location>
</feature>
<sequence length="670" mass="72278">MLRNFRQLHLVLLNIGAVGGTTLLIMYPMACYVMDVCVGAPPLFIGVGLAMSIDYSLFLLTRFNEERLDGRSITQSLEIALATQGHTIVVSGATLALCFTSMFALPTSTITSMAVSAAIAVLQSVLVSLSLTPALLLTMPRFYTADRMLGLTLDDTPLGTYRRGGSSNRAGSVALLDGGATIDQSVLRSPSQPKQESLWARLGRGSQRRAPAMAVLLLAAAVPFSAALTRFSYVEDLTPLMQTTHPTTKAFLKIRDVYLPDLPPLQLLIVAPSQSAMASREWSLATCHMLQDLATKEGYDYTMTAADFSGLMILRGGCLAEGLYFGVIDVMPAAYWSGFYDMAATMLHNREQTATRVIVRCQVDFNSYAGEAWMRAMRSSLPRPEDADSMDFVAYGRWDGVEIGSLHLYGKSLDQMDGAQYTLRRMPYVGLAIAAIVCIILGGPGGGVVTSHQSGSFGTALVPVRAVICISWMLVVTIGASVMVYQLGYLEGLGIQALAPSGERQALFWLSPTITLAILVGLGLDYDIFLMDSVMEHWQEGKDARSAVTAALDQAGTIISAAGIIMFLAFSAMLASTTPMLNQVGFMLCVGVLLDCFVTTKPRSPFRPSWRSSPTTPTFGRSSKRRRSGNGPSVGKQSSYNAPRHRFAARSLGRTKYLVGRSLSRAVPCG</sequence>
<evidence type="ECO:0000259" key="9">
    <source>
        <dbReference type="Pfam" id="PF03176"/>
    </source>
</evidence>
<reference evidence="11" key="1">
    <citation type="journal article" date="2013" name="Nature">
        <title>Pan genome of the phytoplankton Emiliania underpins its global distribution.</title>
        <authorList>
            <person name="Read B.A."/>
            <person name="Kegel J."/>
            <person name="Klute M.J."/>
            <person name="Kuo A."/>
            <person name="Lefebvre S.C."/>
            <person name="Maumus F."/>
            <person name="Mayer C."/>
            <person name="Miller J."/>
            <person name="Monier A."/>
            <person name="Salamov A."/>
            <person name="Young J."/>
            <person name="Aguilar M."/>
            <person name="Claverie J.M."/>
            <person name="Frickenhaus S."/>
            <person name="Gonzalez K."/>
            <person name="Herman E.K."/>
            <person name="Lin Y.C."/>
            <person name="Napier J."/>
            <person name="Ogata H."/>
            <person name="Sarno A.F."/>
            <person name="Shmutz J."/>
            <person name="Schroeder D."/>
            <person name="de Vargas C."/>
            <person name="Verret F."/>
            <person name="von Dassow P."/>
            <person name="Valentin K."/>
            <person name="Van de Peer Y."/>
            <person name="Wheeler G."/>
            <person name="Dacks J.B."/>
            <person name="Delwiche C.F."/>
            <person name="Dyhrman S.T."/>
            <person name="Glockner G."/>
            <person name="John U."/>
            <person name="Richards T."/>
            <person name="Worden A.Z."/>
            <person name="Zhang X."/>
            <person name="Grigoriev I.V."/>
            <person name="Allen A.E."/>
            <person name="Bidle K."/>
            <person name="Borodovsky M."/>
            <person name="Bowler C."/>
            <person name="Brownlee C."/>
            <person name="Cock J.M."/>
            <person name="Elias M."/>
            <person name="Gladyshev V.N."/>
            <person name="Groth M."/>
            <person name="Guda C."/>
            <person name="Hadaegh A."/>
            <person name="Iglesias-Rodriguez M.D."/>
            <person name="Jenkins J."/>
            <person name="Jones B.M."/>
            <person name="Lawson T."/>
            <person name="Leese F."/>
            <person name="Lindquist E."/>
            <person name="Lobanov A."/>
            <person name="Lomsadze A."/>
            <person name="Malik S.B."/>
            <person name="Marsh M.E."/>
            <person name="Mackinder L."/>
            <person name="Mock T."/>
            <person name="Mueller-Roeber B."/>
            <person name="Pagarete A."/>
            <person name="Parker M."/>
            <person name="Probert I."/>
            <person name="Quesneville H."/>
            <person name="Raines C."/>
            <person name="Rensing S.A."/>
            <person name="Riano-Pachon D.M."/>
            <person name="Richier S."/>
            <person name="Rokitta S."/>
            <person name="Shiraiwa Y."/>
            <person name="Soanes D.M."/>
            <person name="van der Giezen M."/>
            <person name="Wahlund T.M."/>
            <person name="Williams B."/>
            <person name="Wilson W."/>
            <person name="Wolfe G."/>
            <person name="Wurch L.L."/>
        </authorList>
    </citation>
    <scope>NUCLEOTIDE SEQUENCE</scope>
</reference>
<keyword evidence="5 8" id="KW-1133">Transmembrane helix</keyword>
<dbReference type="AlphaFoldDB" id="A0A0D3KPF7"/>
<evidence type="ECO:0000256" key="4">
    <source>
        <dbReference type="ARBA" id="ARBA00022692"/>
    </source>
</evidence>
<organism evidence="10 11">
    <name type="scientific">Emiliania huxleyi (strain CCMP1516)</name>
    <dbReference type="NCBI Taxonomy" id="280463"/>
    <lineage>
        <taxon>Eukaryota</taxon>
        <taxon>Haptista</taxon>
        <taxon>Haptophyta</taxon>
        <taxon>Prymnesiophyceae</taxon>
        <taxon>Isochrysidales</taxon>
        <taxon>Noelaerhabdaceae</taxon>
        <taxon>Emiliania</taxon>
    </lineage>
</organism>
<dbReference type="InterPro" id="IPR050545">
    <property type="entry name" value="Mycobact_MmpL"/>
</dbReference>
<evidence type="ECO:0000256" key="7">
    <source>
        <dbReference type="SAM" id="MobiDB-lite"/>
    </source>
</evidence>
<dbReference type="eggNOG" id="ENOG502QRKM">
    <property type="taxonomic scope" value="Eukaryota"/>
</dbReference>
<feature type="transmembrane region" description="Helical" evidence="8">
    <location>
        <begin position="210"/>
        <end position="233"/>
    </location>
</feature>
<feature type="transmembrane region" description="Helical" evidence="8">
    <location>
        <begin position="117"/>
        <end position="138"/>
    </location>
</feature>
<feature type="region of interest" description="Disordered" evidence="7">
    <location>
        <begin position="603"/>
        <end position="640"/>
    </location>
</feature>
<feature type="transmembrane region" description="Helical" evidence="8">
    <location>
        <begin position="507"/>
        <end position="529"/>
    </location>
</feature>
<feature type="transmembrane region" description="Helical" evidence="8">
    <location>
        <begin position="462"/>
        <end position="487"/>
    </location>
</feature>
<dbReference type="SUPFAM" id="SSF82866">
    <property type="entry name" value="Multidrug efflux transporter AcrB transmembrane domain"/>
    <property type="match status" value="2"/>
</dbReference>
<evidence type="ECO:0000256" key="5">
    <source>
        <dbReference type="ARBA" id="ARBA00022989"/>
    </source>
</evidence>
<accession>A0A0D3KPF7</accession>
<evidence type="ECO:0000256" key="2">
    <source>
        <dbReference type="ARBA" id="ARBA00010157"/>
    </source>
</evidence>
<keyword evidence="6 8" id="KW-0472">Membrane</keyword>
<keyword evidence="11" id="KW-1185">Reference proteome</keyword>
<dbReference type="EnsemblProtists" id="EOD37642">
    <property type="protein sequence ID" value="EOD37642"/>
    <property type="gene ID" value="EMIHUDRAFT_440309"/>
</dbReference>
<dbReference type="Proteomes" id="UP000013827">
    <property type="component" value="Unassembled WGS sequence"/>
</dbReference>
<feature type="transmembrane region" description="Helical" evidence="8">
    <location>
        <begin position="81"/>
        <end position="105"/>
    </location>
</feature>
<dbReference type="HOGENOM" id="CLU_009196_0_0_1"/>
<dbReference type="Pfam" id="PF03176">
    <property type="entry name" value="MMPL"/>
    <property type="match status" value="2"/>
</dbReference>
<feature type="compositionally biased region" description="Low complexity" evidence="7">
    <location>
        <begin position="603"/>
        <end position="621"/>
    </location>
</feature>
<evidence type="ECO:0000256" key="6">
    <source>
        <dbReference type="ARBA" id="ARBA00023136"/>
    </source>
</evidence>
<dbReference type="KEGG" id="ehx:EMIHUDRAFT_440309"/>
<protein>
    <recommendedName>
        <fullName evidence="9">Membrane transport protein MMPL domain-containing protein</fullName>
    </recommendedName>
</protein>
<evidence type="ECO:0000256" key="3">
    <source>
        <dbReference type="ARBA" id="ARBA00022475"/>
    </source>
</evidence>
<keyword evidence="4 8" id="KW-0812">Transmembrane</keyword>
<evidence type="ECO:0000256" key="8">
    <source>
        <dbReference type="SAM" id="Phobius"/>
    </source>
</evidence>
<dbReference type="Gene3D" id="1.20.1640.10">
    <property type="entry name" value="Multidrug efflux transporter AcrB transmembrane domain"/>
    <property type="match status" value="2"/>
</dbReference>
<feature type="transmembrane region" description="Helical" evidence="8">
    <location>
        <begin position="42"/>
        <end position="60"/>
    </location>
</feature>
<name>A0A0D3KPF7_EMIH1</name>
<reference evidence="10" key="2">
    <citation type="submission" date="2024-10" db="UniProtKB">
        <authorList>
            <consortium name="EnsemblProtists"/>
        </authorList>
    </citation>
    <scope>IDENTIFICATION</scope>
</reference>
<dbReference type="RefSeq" id="XP_005790071.1">
    <property type="nucleotide sequence ID" value="XM_005790014.1"/>
</dbReference>
<comment type="subcellular location">
    <subcellularLocation>
        <location evidence="1">Cell membrane</location>
        <topology evidence="1">Multi-pass membrane protein</topology>
    </subcellularLocation>
</comment>
<evidence type="ECO:0000313" key="10">
    <source>
        <dbReference type="EnsemblProtists" id="EOD37642"/>
    </source>
</evidence>
<feature type="domain" description="Membrane transport protein MMPL" evidence="9">
    <location>
        <begin position="439"/>
        <end position="599"/>
    </location>
</feature>
<dbReference type="GeneID" id="17282911"/>
<dbReference type="PANTHER" id="PTHR33406">
    <property type="entry name" value="MEMBRANE PROTEIN MJ1562-RELATED"/>
    <property type="match status" value="1"/>
</dbReference>
<dbReference type="PANTHER" id="PTHR33406:SF6">
    <property type="entry name" value="MEMBRANE PROTEIN YDGH-RELATED"/>
    <property type="match status" value="1"/>
</dbReference>
<feature type="domain" description="Membrane transport protein MMPL" evidence="9">
    <location>
        <begin position="9"/>
        <end position="142"/>
    </location>
</feature>
<evidence type="ECO:0000256" key="1">
    <source>
        <dbReference type="ARBA" id="ARBA00004651"/>
    </source>
</evidence>
<dbReference type="InterPro" id="IPR004869">
    <property type="entry name" value="MMPL_dom"/>
</dbReference>
<dbReference type="PaxDb" id="2903-EOD37642"/>
<dbReference type="GO" id="GO:0005886">
    <property type="term" value="C:plasma membrane"/>
    <property type="evidence" value="ECO:0007669"/>
    <property type="project" value="UniProtKB-SubCell"/>
</dbReference>
<proteinExistence type="inferred from homology"/>
<comment type="similarity">
    <text evidence="2">Belongs to the resistance-nodulation-cell division (RND) (TC 2.A.6) family. MmpL subfamily.</text>
</comment>
<evidence type="ECO:0000313" key="11">
    <source>
        <dbReference type="Proteomes" id="UP000013827"/>
    </source>
</evidence>
<keyword evidence="3" id="KW-1003">Cell membrane</keyword>
<feature type="transmembrane region" description="Helical" evidence="8">
    <location>
        <begin position="428"/>
        <end position="450"/>
    </location>
</feature>